<dbReference type="RefSeq" id="XP_021886521.1">
    <property type="nucleotide sequence ID" value="XM_022029562.1"/>
</dbReference>
<sequence>MENIKLSPLDIPEIISLIGEHLNRRDLINCIRVSKVFHRALIRSRWREINIVCKYPTGEALENNKKYIEELRFESRFPKEYGLLKGCDRLQFIDYKREFGTSSQLNYLSNLIKAHYSTLTRICFDDIQSSHEFWGALLECTNLKRLEVSYTRIKDEVGPFLQVCKGLARLTLRCVSIFQLPSNFISNEANEFSFLNIHTLSITAVEILKPPHPYTASSCLGILARRCPGLCELTFVDKSGHGGPEQLIINDFYRTTFQQYPWVLANLSYLSLPYMRIKDKDMMALLSQITELRHLDVRQCKFGHLSLQELLADKQEMLDKGHILRKTRPRRLCEALEVLMFDEQSVGMDGIVQAVLSNCPRLKQLTGTKITITEIVNGTGWVCTELTDLNIYLKADVDQGTIEGMAKARIAFRELGKLTQLQYLSLTSQNSNNEERIRTIDLRLRAGLDELVNLKNLVSLWFYGDNHQRMQLEDATWIVGNWPRIKYLKGLPNIASYRTTNPQFYLIWRGLATIELKWATSTTYVSLIKIYGPFKLPTKAGDLKAQFKILAHIPRVRSDDTESLPLTGEALQKHKEHIEELHFKHPGDDILEEYGSLQGCSRLWFIKASSLISSEPIHFLNLFKAHNSTITKVILEDVQSSQLLWDTLLGCINLNHLEVISMSIDDGVDIFFQVCKKLGYLDFNDVFICRLPTDFLSSEVSEHTFPNIHTLHIDRVRIFDPSHPYTPSHSLGMLVRCPGLYTLKFGKNIQVDYYKEAFFQHPWTLHNLAELSSPSAKITDSGMVVLLRQTTGLTWLNVPGCEFGQLSLQGLLTDKYEVLNNGQMVQKEKFRRACETVEILILNEDSDRPDGIVQAILSNCPRLRKLTGPRITVTEIVDGVGWVCTGLTDLHITLVADVDQETEEGMAMTRVVYKELGKLTQLRYLWLTKDYRDPIVRTLNLRLRAGLGELVN</sequence>
<evidence type="ECO:0000313" key="1">
    <source>
        <dbReference type="EMBL" id="ORZ28848.1"/>
    </source>
</evidence>
<dbReference type="InParanoid" id="A0A1Y2H2S3"/>
<protein>
    <recommendedName>
        <fullName evidence="3">F-box domain-containing protein</fullName>
    </recommendedName>
</protein>
<dbReference type="EMBL" id="MCFF01000001">
    <property type="protein sequence ID" value="ORZ28848.1"/>
    <property type="molecule type" value="Genomic_DNA"/>
</dbReference>
<dbReference type="InterPro" id="IPR032675">
    <property type="entry name" value="LRR_dom_sf"/>
</dbReference>
<organism evidence="1 2">
    <name type="scientific">Lobosporangium transversale</name>
    <dbReference type="NCBI Taxonomy" id="64571"/>
    <lineage>
        <taxon>Eukaryota</taxon>
        <taxon>Fungi</taxon>
        <taxon>Fungi incertae sedis</taxon>
        <taxon>Mucoromycota</taxon>
        <taxon>Mortierellomycotina</taxon>
        <taxon>Mortierellomycetes</taxon>
        <taxon>Mortierellales</taxon>
        <taxon>Mortierellaceae</taxon>
        <taxon>Lobosporangium</taxon>
    </lineage>
</organism>
<gene>
    <name evidence="1" type="ORF">BCR41DRAFT_417958</name>
</gene>
<dbReference type="SUPFAM" id="SSF52047">
    <property type="entry name" value="RNI-like"/>
    <property type="match status" value="2"/>
</dbReference>
<dbReference type="AlphaFoldDB" id="A0A1Y2H2S3"/>
<dbReference type="GO" id="GO:0019005">
    <property type="term" value="C:SCF ubiquitin ligase complex"/>
    <property type="evidence" value="ECO:0007669"/>
    <property type="project" value="TreeGrafter"/>
</dbReference>
<dbReference type="Gene3D" id="3.80.10.10">
    <property type="entry name" value="Ribonuclease Inhibitor"/>
    <property type="match status" value="3"/>
</dbReference>
<proteinExistence type="predicted"/>
<dbReference type="Proteomes" id="UP000193648">
    <property type="component" value="Unassembled WGS sequence"/>
</dbReference>
<evidence type="ECO:0008006" key="3">
    <source>
        <dbReference type="Google" id="ProtNLM"/>
    </source>
</evidence>
<dbReference type="PANTHER" id="PTHR13318">
    <property type="entry name" value="PARTNER OF PAIRED, ISOFORM B-RELATED"/>
    <property type="match status" value="1"/>
</dbReference>
<evidence type="ECO:0000313" key="2">
    <source>
        <dbReference type="Proteomes" id="UP000193648"/>
    </source>
</evidence>
<name>A0A1Y2H2S3_9FUNG</name>
<dbReference type="OrthoDB" id="10044893at2759"/>
<dbReference type="GeneID" id="33571405"/>
<dbReference type="GO" id="GO:0031146">
    <property type="term" value="P:SCF-dependent proteasomal ubiquitin-dependent protein catabolic process"/>
    <property type="evidence" value="ECO:0007669"/>
    <property type="project" value="TreeGrafter"/>
</dbReference>
<reference evidence="1 2" key="1">
    <citation type="submission" date="2016-07" db="EMBL/GenBank/DDBJ databases">
        <title>Pervasive Adenine N6-methylation of Active Genes in Fungi.</title>
        <authorList>
            <consortium name="DOE Joint Genome Institute"/>
            <person name="Mondo S.J."/>
            <person name="Dannebaum R.O."/>
            <person name="Kuo R.C."/>
            <person name="Labutti K."/>
            <person name="Haridas S."/>
            <person name="Kuo A."/>
            <person name="Salamov A."/>
            <person name="Ahrendt S.R."/>
            <person name="Lipzen A."/>
            <person name="Sullivan W."/>
            <person name="Andreopoulos W.B."/>
            <person name="Clum A."/>
            <person name="Lindquist E."/>
            <person name="Daum C."/>
            <person name="Ramamoorthy G.K."/>
            <person name="Gryganskyi A."/>
            <person name="Culley D."/>
            <person name="Magnuson J.K."/>
            <person name="James T.Y."/>
            <person name="O'Malley M.A."/>
            <person name="Stajich J.E."/>
            <person name="Spatafora J.W."/>
            <person name="Visel A."/>
            <person name="Grigoriev I.V."/>
        </authorList>
    </citation>
    <scope>NUCLEOTIDE SEQUENCE [LARGE SCALE GENOMIC DNA]</scope>
    <source>
        <strain evidence="1 2">NRRL 3116</strain>
    </source>
</reference>
<accession>A0A1Y2H2S3</accession>
<comment type="caution">
    <text evidence="1">The sequence shown here is derived from an EMBL/GenBank/DDBJ whole genome shotgun (WGS) entry which is preliminary data.</text>
</comment>
<keyword evidence="2" id="KW-1185">Reference proteome</keyword>